<dbReference type="AlphaFoldDB" id="A0A9P0FBF7"/>
<evidence type="ECO:0000256" key="2">
    <source>
        <dbReference type="ARBA" id="ARBA00022553"/>
    </source>
</evidence>
<dbReference type="Gene3D" id="3.90.190.10">
    <property type="entry name" value="Protein tyrosine phosphatase superfamily"/>
    <property type="match status" value="1"/>
</dbReference>
<dbReference type="PROSITE" id="PS50056">
    <property type="entry name" value="TYR_PHOSPHATASE_2"/>
    <property type="match status" value="1"/>
</dbReference>
<evidence type="ECO:0000313" key="9">
    <source>
        <dbReference type="EMBL" id="CAH0548898.1"/>
    </source>
</evidence>
<dbReference type="PROSITE" id="PS00383">
    <property type="entry name" value="TYR_PHOSPHATASE_1"/>
    <property type="match status" value="1"/>
</dbReference>
<dbReference type="GO" id="GO:0005829">
    <property type="term" value="C:cytosol"/>
    <property type="evidence" value="ECO:0007669"/>
    <property type="project" value="TreeGrafter"/>
</dbReference>
<dbReference type="PANTHER" id="PTHR46198:SF4">
    <property type="entry name" value="PROTEIN-TYROSINE-PHOSPHATASE"/>
    <property type="match status" value="1"/>
</dbReference>
<sequence length="680" mass="76515">MDNLNKINPIKKERILPTCLNLADQSTLNTTNPVLVINSPKTPTLSRKLKAVSLDSDPPVKETASLELSRDVFSMPNTPKKQIKHKLSADFDDGTHRITLAPVNSNLKKFASNSSISGSQTLKTLPEIMTLHDFGENPAAQPVRIKSKGLLERRGSNASLTIDLGSNSSIAEAKPAPLSRLNTAKSVSNLNLTAFGSQNNCNCVKKSDFQPKCIERRKSQETCGNCIIYESVPSKGYVCAVKCHNQKKCSCSKSRRKSLSNENLYVPPCGFCQSGSFKDCSGGGKHCKGYRKAYYPRQPDLESSQLLSEDFKLHLQNIQYLQTAGNTLSVADLKQTCEMTRVPKLHQEFWEVPLNLQEKCYVSGSQSRNRYRGFLPNEHSRVHLPGPQSYIHANYIKGPDYTETTYIATQGPMAHTCQDFWEMVWFTNCKCIVMLTNLIEKGRNKCELYFPLGKSTRAVGKSYYTVRSVRAQDKFTFESKNVQAFEEDVVDFEEINEVTFGSYRIRYLKREHLGDCVIRHLEVSRKERPEEVRVLHHYWLASWPDHKMANPDQVLKMAMQVASLAEKLRDLQQDPSLEGAAAGKKKANFAECRLPAQKPSERKKSVDNSRSPLVVHCSAGIGRTGCFLAILNGIQQLKRSFNVDVLAILCSLRLNRGGMVQTAEQYELIHRVLNLYAEKM</sequence>
<feature type="binding site" evidence="6">
    <location>
        <position position="545"/>
    </location>
    <ligand>
        <name>substrate</name>
    </ligand>
</feature>
<dbReference type="InterPro" id="IPR000242">
    <property type="entry name" value="PTP_cat"/>
</dbReference>
<dbReference type="GO" id="GO:0030054">
    <property type="term" value="C:cell junction"/>
    <property type="evidence" value="ECO:0007669"/>
    <property type="project" value="TreeGrafter"/>
</dbReference>
<gene>
    <name evidence="9" type="ORF">MELIAE_LOCUS2248</name>
</gene>
<proteinExistence type="predicted"/>
<dbReference type="InterPro" id="IPR016130">
    <property type="entry name" value="Tyr_Pase_AS"/>
</dbReference>
<dbReference type="SMART" id="SM00404">
    <property type="entry name" value="PTPc_motif"/>
    <property type="match status" value="1"/>
</dbReference>
<dbReference type="GO" id="GO:0004725">
    <property type="term" value="F:protein tyrosine phosphatase activity"/>
    <property type="evidence" value="ECO:0007669"/>
    <property type="project" value="UniProtKB-EC"/>
</dbReference>
<dbReference type="EMBL" id="OV121141">
    <property type="protein sequence ID" value="CAH0548898.1"/>
    <property type="molecule type" value="Genomic_DNA"/>
</dbReference>
<evidence type="ECO:0000256" key="3">
    <source>
        <dbReference type="ARBA" id="ARBA00022801"/>
    </source>
</evidence>
<dbReference type="Pfam" id="PF00102">
    <property type="entry name" value="Y_phosphatase"/>
    <property type="match status" value="2"/>
</dbReference>
<evidence type="ECO:0000256" key="4">
    <source>
        <dbReference type="ARBA" id="ARBA00022912"/>
    </source>
</evidence>
<keyword evidence="2" id="KW-0597">Phosphoprotein</keyword>
<dbReference type="GO" id="GO:0009653">
    <property type="term" value="P:anatomical structure morphogenesis"/>
    <property type="evidence" value="ECO:0007669"/>
    <property type="project" value="UniProtKB-ARBA"/>
</dbReference>
<keyword evidence="4" id="KW-0904">Protein phosphatase</keyword>
<keyword evidence="3" id="KW-0378">Hydrolase</keyword>
<feature type="binding site" evidence="6">
    <location>
        <position position="661"/>
    </location>
    <ligand>
        <name>substrate</name>
    </ligand>
</feature>
<dbReference type="InterPro" id="IPR029021">
    <property type="entry name" value="Prot-tyrosine_phosphatase-like"/>
</dbReference>
<feature type="domain" description="Tyrosine specific protein phosphatases" evidence="8">
    <location>
        <begin position="612"/>
        <end position="667"/>
    </location>
</feature>
<dbReference type="EC" id="3.1.3.48" evidence="1"/>
<dbReference type="GO" id="GO:0005886">
    <property type="term" value="C:plasma membrane"/>
    <property type="evidence" value="ECO:0007669"/>
    <property type="project" value="TreeGrafter"/>
</dbReference>
<evidence type="ECO:0000313" key="10">
    <source>
        <dbReference type="Proteomes" id="UP001154078"/>
    </source>
</evidence>
<reference evidence="9" key="1">
    <citation type="submission" date="2021-12" db="EMBL/GenBank/DDBJ databases">
        <authorList>
            <person name="King R."/>
        </authorList>
    </citation>
    <scope>NUCLEOTIDE SEQUENCE</scope>
</reference>
<evidence type="ECO:0000259" key="8">
    <source>
        <dbReference type="PROSITE" id="PS50056"/>
    </source>
</evidence>
<dbReference type="GO" id="GO:0007165">
    <property type="term" value="P:signal transduction"/>
    <property type="evidence" value="ECO:0007669"/>
    <property type="project" value="TreeGrafter"/>
</dbReference>
<dbReference type="SUPFAM" id="SSF52799">
    <property type="entry name" value="(Phosphotyrosine protein) phosphatases II"/>
    <property type="match status" value="1"/>
</dbReference>
<dbReference type="PANTHER" id="PTHR46198">
    <property type="entry name" value="PROTEIN-TYROSINE-PHOSPHATASE"/>
    <property type="match status" value="1"/>
</dbReference>
<evidence type="ECO:0000256" key="1">
    <source>
        <dbReference type="ARBA" id="ARBA00013064"/>
    </source>
</evidence>
<dbReference type="PROSITE" id="PS50055">
    <property type="entry name" value="TYR_PHOSPHATASE_PTP"/>
    <property type="match status" value="1"/>
</dbReference>
<dbReference type="GO" id="GO:0019901">
    <property type="term" value="F:protein kinase binding"/>
    <property type="evidence" value="ECO:0007669"/>
    <property type="project" value="TreeGrafter"/>
</dbReference>
<name>A0A9P0FBF7_BRAAE</name>
<dbReference type="InterPro" id="IPR003595">
    <property type="entry name" value="Tyr_Pase_cat"/>
</dbReference>
<dbReference type="InterPro" id="IPR000387">
    <property type="entry name" value="Tyr_Pase_dom"/>
</dbReference>
<evidence type="ECO:0000256" key="6">
    <source>
        <dbReference type="PIRSR" id="PIRSR608356-51"/>
    </source>
</evidence>
<dbReference type="InterPro" id="IPR008356">
    <property type="entry name" value="Tyr_Pase_KIM-con"/>
</dbReference>
<feature type="domain" description="Tyrosine-protein phosphatase" evidence="7">
    <location>
        <begin position="365"/>
        <end position="676"/>
    </location>
</feature>
<keyword evidence="10" id="KW-1185">Reference proteome</keyword>
<dbReference type="Proteomes" id="UP001154078">
    <property type="component" value="Chromosome 10"/>
</dbReference>
<dbReference type="PRINTS" id="PR00700">
    <property type="entry name" value="PRTYPHPHTASE"/>
</dbReference>
<organism evidence="9 10">
    <name type="scientific">Brassicogethes aeneus</name>
    <name type="common">Rape pollen beetle</name>
    <name type="synonym">Meligethes aeneus</name>
    <dbReference type="NCBI Taxonomy" id="1431903"/>
    <lineage>
        <taxon>Eukaryota</taxon>
        <taxon>Metazoa</taxon>
        <taxon>Ecdysozoa</taxon>
        <taxon>Arthropoda</taxon>
        <taxon>Hexapoda</taxon>
        <taxon>Insecta</taxon>
        <taxon>Pterygota</taxon>
        <taxon>Neoptera</taxon>
        <taxon>Endopterygota</taxon>
        <taxon>Coleoptera</taxon>
        <taxon>Polyphaga</taxon>
        <taxon>Cucujiformia</taxon>
        <taxon>Nitidulidae</taxon>
        <taxon>Meligethinae</taxon>
        <taxon>Brassicogethes</taxon>
    </lineage>
</organism>
<evidence type="ECO:0000256" key="5">
    <source>
        <dbReference type="PIRSR" id="PIRSR608356-50"/>
    </source>
</evidence>
<feature type="active site" description="Phosphocysteine intermediate" evidence="5">
    <location>
        <position position="617"/>
    </location>
</feature>
<dbReference type="SMART" id="SM00194">
    <property type="entry name" value="PTPc"/>
    <property type="match status" value="1"/>
</dbReference>
<protein>
    <recommendedName>
        <fullName evidence="1">protein-tyrosine-phosphatase</fullName>
        <ecNumber evidence="1">3.1.3.48</ecNumber>
    </recommendedName>
</protein>
<evidence type="ECO:0000259" key="7">
    <source>
        <dbReference type="PROSITE" id="PS50055"/>
    </source>
</evidence>
<dbReference type="OrthoDB" id="9993594at2759"/>
<accession>A0A9P0FBF7</accession>
<dbReference type="GO" id="GO:0048666">
    <property type="term" value="P:neuron development"/>
    <property type="evidence" value="ECO:0007669"/>
    <property type="project" value="UniProtKB-ARBA"/>
</dbReference>
<feature type="binding site" evidence="6">
    <location>
        <begin position="617"/>
        <end position="623"/>
    </location>
    <ligand>
        <name>substrate</name>
    </ligand>
</feature>